<dbReference type="InterPro" id="IPR036890">
    <property type="entry name" value="HATPase_C_sf"/>
</dbReference>
<dbReference type="Gene3D" id="3.40.50.2300">
    <property type="match status" value="1"/>
</dbReference>
<dbReference type="GO" id="GO:0005524">
    <property type="term" value="F:ATP binding"/>
    <property type="evidence" value="ECO:0007669"/>
    <property type="project" value="UniProtKB-KW"/>
</dbReference>
<dbReference type="InterPro" id="IPR001789">
    <property type="entry name" value="Sig_transdc_resp-reg_receiver"/>
</dbReference>
<feature type="domain" description="PAS" evidence="8">
    <location>
        <begin position="40"/>
        <end position="110"/>
    </location>
</feature>
<dbReference type="InterPro" id="IPR013656">
    <property type="entry name" value="PAS_4"/>
</dbReference>
<keyword evidence="5" id="KW-0175">Coiled coil</keyword>
<dbReference type="InterPro" id="IPR003594">
    <property type="entry name" value="HATPase_dom"/>
</dbReference>
<dbReference type="Proteomes" id="UP000231632">
    <property type="component" value="Unassembled WGS sequence"/>
</dbReference>
<feature type="domain" description="PAC" evidence="9">
    <location>
        <begin position="114"/>
        <end position="166"/>
    </location>
</feature>
<keyword evidence="3 4" id="KW-0597">Phosphoprotein</keyword>
<dbReference type="InterPro" id="IPR036097">
    <property type="entry name" value="HisK_dim/P_sf"/>
</dbReference>
<dbReference type="InterPro" id="IPR004358">
    <property type="entry name" value="Sig_transdc_His_kin-like_C"/>
</dbReference>
<dbReference type="InterPro" id="IPR000014">
    <property type="entry name" value="PAS"/>
</dbReference>
<dbReference type="SMART" id="SM00091">
    <property type="entry name" value="PAS"/>
    <property type="match status" value="2"/>
</dbReference>
<name>A0A1L8CK54_9PROT</name>
<evidence type="ECO:0000259" key="9">
    <source>
        <dbReference type="PROSITE" id="PS50113"/>
    </source>
</evidence>
<evidence type="ECO:0000313" key="11">
    <source>
        <dbReference type="Proteomes" id="UP000231632"/>
    </source>
</evidence>
<evidence type="ECO:0000313" key="10">
    <source>
        <dbReference type="EMBL" id="GAV19239.1"/>
    </source>
</evidence>
<dbReference type="SMART" id="SM00448">
    <property type="entry name" value="REC"/>
    <property type="match status" value="1"/>
</dbReference>
<sequence>MVSLYMIIMISVARKSHDSNIQNIRLRIDSNLHEKELLHSEKRFRDISMSMADWVWEVDASGHYTFVSGKVKELLGYEPDEVLGKTPFDLMNEQEAVRVAAMFQEIVDKRAPVIDLENWCKGKAGKEVCMLTNAVPVLGEDEELLGYRGVDQDITERKHVENELRKLSRAIEFAGESIVITDQHGVIEYVNPAFSRMTGYSVDEAIGEMPSMLKSGEQDEAFYQLFWSTITSGKVWQGSMVDRRKDNSTYNSMMTVAPIMDDSGEITHFVAMQMDISEYEALEARFQQSQKMESIGTLVGGIAHDFNNMLAALLGNLHLARRVAGDDPKMMDRLNRIETVSQRAADMIAQLLTFARKGKVEMAPLPLAPFMKELFKLARPSIPESIDMKLELGGDDIIVVGDVTQLQQVLLNLITNASHALEAVSEPEIIVGFKTYRPGIRFRQVHADVDAKHLAVMYVKDNGCGIADHILDKVFEPFFTTKEQGKGSGLGLAMVHGAIKTHKGAVEIDSKLGCGTTISLFLPLEQDLNITGIQSEVSALERGAGEGILLVDDEELVREVNSEVLEDLGYHVFTAEDGMHAQQVYEQHASDINLALVDLVMPKVGGMELLAWLRHQDKTLPVILMTGYDREQVLPATATPKQCVVLNKPVDISKLSQAVRNMLEKQAD</sequence>
<dbReference type="PANTHER" id="PTHR43065:SF42">
    <property type="entry name" value="TWO-COMPONENT SENSOR PPRA"/>
    <property type="match status" value="1"/>
</dbReference>
<dbReference type="Pfam" id="PF02518">
    <property type="entry name" value="HATPase_c"/>
    <property type="match status" value="1"/>
</dbReference>
<dbReference type="SMART" id="SM00387">
    <property type="entry name" value="HATPase_c"/>
    <property type="match status" value="1"/>
</dbReference>
<reference evidence="10 11" key="1">
    <citation type="journal article" date="2017" name="Arch. Microbiol.">
        <title>Mariprofundus micogutta sp. nov., a novel iron-oxidizing zetaproteobacterium isolated from a deep-sea hydrothermal field at the Bayonnaise knoll of the Izu-Ogasawara arc, and a description of Mariprofundales ord. nov. and Zetaproteobacteria classis nov.</title>
        <authorList>
            <person name="Makita H."/>
            <person name="Tanaka E."/>
            <person name="Mitsunobu S."/>
            <person name="Miyazaki M."/>
            <person name="Nunoura T."/>
            <person name="Uematsu K."/>
            <person name="Takaki Y."/>
            <person name="Nishi S."/>
            <person name="Shimamura S."/>
            <person name="Takai K."/>
        </authorList>
    </citation>
    <scope>NUCLEOTIDE SEQUENCE [LARGE SCALE GENOMIC DNA]</scope>
    <source>
        <strain evidence="10 11">ET2</strain>
    </source>
</reference>
<accession>A0A1L8CK54</accession>
<dbReference type="SUPFAM" id="SSF47384">
    <property type="entry name" value="Homodimeric domain of signal transducing histidine kinase"/>
    <property type="match status" value="1"/>
</dbReference>
<dbReference type="InterPro" id="IPR001610">
    <property type="entry name" value="PAC"/>
</dbReference>
<organism evidence="10 11">
    <name type="scientific">Mariprofundus micogutta</name>
    <dbReference type="NCBI Taxonomy" id="1921010"/>
    <lineage>
        <taxon>Bacteria</taxon>
        <taxon>Pseudomonadati</taxon>
        <taxon>Pseudomonadota</taxon>
        <taxon>Candidatius Mariprofundia</taxon>
        <taxon>Mariprofundales</taxon>
        <taxon>Mariprofundaceae</taxon>
        <taxon>Mariprofundus</taxon>
    </lineage>
</organism>
<dbReference type="InterPro" id="IPR035965">
    <property type="entry name" value="PAS-like_dom_sf"/>
</dbReference>
<dbReference type="PROSITE" id="PS50113">
    <property type="entry name" value="PAC"/>
    <property type="match status" value="2"/>
</dbReference>
<dbReference type="SMART" id="SM00388">
    <property type="entry name" value="HisKA"/>
    <property type="match status" value="1"/>
</dbReference>
<gene>
    <name evidence="10" type="ORF">MMIC_P0168</name>
</gene>
<dbReference type="CDD" id="cd00130">
    <property type="entry name" value="PAS"/>
    <property type="match status" value="2"/>
</dbReference>
<evidence type="ECO:0000256" key="2">
    <source>
        <dbReference type="ARBA" id="ARBA00012438"/>
    </source>
</evidence>
<proteinExistence type="predicted"/>
<dbReference type="PROSITE" id="PS50109">
    <property type="entry name" value="HIS_KIN"/>
    <property type="match status" value="1"/>
</dbReference>
<evidence type="ECO:0000259" key="6">
    <source>
        <dbReference type="PROSITE" id="PS50109"/>
    </source>
</evidence>
<dbReference type="STRING" id="1921010.MMIC_P0168"/>
<dbReference type="PRINTS" id="PR00344">
    <property type="entry name" value="BCTRLSENSOR"/>
</dbReference>
<dbReference type="PROSITE" id="PS50112">
    <property type="entry name" value="PAS"/>
    <property type="match status" value="2"/>
</dbReference>
<dbReference type="Pfam" id="PF00512">
    <property type="entry name" value="HisKA"/>
    <property type="match status" value="1"/>
</dbReference>
<feature type="coiled-coil region" evidence="5">
    <location>
        <begin position="150"/>
        <end position="177"/>
    </location>
</feature>
<evidence type="ECO:0000259" key="7">
    <source>
        <dbReference type="PROSITE" id="PS50110"/>
    </source>
</evidence>
<feature type="modified residue" description="4-aspartylphosphate" evidence="4">
    <location>
        <position position="598"/>
    </location>
</feature>
<dbReference type="Gene3D" id="3.30.450.20">
    <property type="entry name" value="PAS domain"/>
    <property type="match status" value="2"/>
</dbReference>
<protein>
    <recommendedName>
        <fullName evidence="2">histidine kinase</fullName>
        <ecNumber evidence="2">2.7.13.3</ecNumber>
    </recommendedName>
</protein>
<dbReference type="EMBL" id="BDFD01000001">
    <property type="protein sequence ID" value="GAV19239.1"/>
    <property type="molecule type" value="Genomic_DNA"/>
</dbReference>
<dbReference type="SUPFAM" id="SSF52172">
    <property type="entry name" value="CheY-like"/>
    <property type="match status" value="1"/>
</dbReference>
<dbReference type="Pfam" id="PF13426">
    <property type="entry name" value="PAS_9"/>
    <property type="match status" value="1"/>
</dbReference>
<evidence type="ECO:0000256" key="3">
    <source>
        <dbReference type="ARBA" id="ARBA00022553"/>
    </source>
</evidence>
<evidence type="ECO:0000256" key="5">
    <source>
        <dbReference type="SAM" id="Coils"/>
    </source>
</evidence>
<dbReference type="InterPro" id="IPR011006">
    <property type="entry name" value="CheY-like_superfamily"/>
</dbReference>
<dbReference type="EC" id="2.7.13.3" evidence="2"/>
<dbReference type="AlphaFoldDB" id="A0A1L8CK54"/>
<dbReference type="InterPro" id="IPR003661">
    <property type="entry name" value="HisK_dim/P_dom"/>
</dbReference>
<evidence type="ECO:0000259" key="8">
    <source>
        <dbReference type="PROSITE" id="PS50112"/>
    </source>
</evidence>
<dbReference type="InterPro" id="IPR005467">
    <property type="entry name" value="His_kinase_dom"/>
</dbReference>
<comment type="caution">
    <text evidence="10">The sequence shown here is derived from an EMBL/GenBank/DDBJ whole genome shotgun (WGS) entry which is preliminary data.</text>
</comment>
<keyword evidence="11" id="KW-1185">Reference proteome</keyword>
<dbReference type="PANTHER" id="PTHR43065">
    <property type="entry name" value="SENSOR HISTIDINE KINASE"/>
    <property type="match status" value="1"/>
</dbReference>
<evidence type="ECO:0000256" key="1">
    <source>
        <dbReference type="ARBA" id="ARBA00000085"/>
    </source>
</evidence>
<dbReference type="InterPro" id="IPR000700">
    <property type="entry name" value="PAS-assoc_C"/>
</dbReference>
<dbReference type="Pfam" id="PF00072">
    <property type="entry name" value="Response_reg"/>
    <property type="match status" value="1"/>
</dbReference>
<feature type="domain" description="Response regulatory" evidence="7">
    <location>
        <begin position="547"/>
        <end position="663"/>
    </location>
</feature>
<dbReference type="SMART" id="SM00086">
    <property type="entry name" value="PAC"/>
    <property type="match status" value="2"/>
</dbReference>
<feature type="domain" description="PAC" evidence="9">
    <location>
        <begin position="234"/>
        <end position="288"/>
    </location>
</feature>
<feature type="domain" description="PAS" evidence="8">
    <location>
        <begin position="163"/>
        <end position="208"/>
    </location>
</feature>
<dbReference type="GO" id="GO:0000155">
    <property type="term" value="F:phosphorelay sensor kinase activity"/>
    <property type="evidence" value="ECO:0007669"/>
    <property type="project" value="InterPro"/>
</dbReference>
<dbReference type="Gene3D" id="1.10.287.130">
    <property type="match status" value="1"/>
</dbReference>
<dbReference type="CDD" id="cd00082">
    <property type="entry name" value="HisKA"/>
    <property type="match status" value="1"/>
</dbReference>
<comment type="catalytic activity">
    <reaction evidence="1">
        <text>ATP + protein L-histidine = ADP + protein N-phospho-L-histidine.</text>
        <dbReference type="EC" id="2.7.13.3"/>
    </reaction>
</comment>
<dbReference type="SUPFAM" id="SSF55785">
    <property type="entry name" value="PYP-like sensor domain (PAS domain)"/>
    <property type="match status" value="2"/>
</dbReference>
<dbReference type="NCBIfam" id="TIGR00229">
    <property type="entry name" value="sensory_box"/>
    <property type="match status" value="2"/>
</dbReference>
<dbReference type="SUPFAM" id="SSF55874">
    <property type="entry name" value="ATPase domain of HSP90 chaperone/DNA topoisomerase II/histidine kinase"/>
    <property type="match status" value="1"/>
</dbReference>
<dbReference type="PROSITE" id="PS50110">
    <property type="entry name" value="RESPONSE_REGULATORY"/>
    <property type="match status" value="1"/>
</dbReference>
<evidence type="ECO:0000256" key="4">
    <source>
        <dbReference type="PROSITE-ProRule" id="PRU00169"/>
    </source>
</evidence>
<dbReference type="Gene3D" id="3.30.565.10">
    <property type="entry name" value="Histidine kinase-like ATPase, C-terminal domain"/>
    <property type="match status" value="1"/>
</dbReference>
<dbReference type="Pfam" id="PF08448">
    <property type="entry name" value="PAS_4"/>
    <property type="match status" value="1"/>
</dbReference>
<feature type="domain" description="Histidine kinase" evidence="6">
    <location>
        <begin position="301"/>
        <end position="526"/>
    </location>
</feature>